<sequence length="69" mass="8403">MSIMSRCVNRHVLCGPTTPPWNWLRRERAWSWRLQLPWKIDDPELVYYRHSDCGAWMRTKLALRPVSFM</sequence>
<organism evidence="1 2">
    <name type="scientific">Anopheles atroparvus</name>
    <name type="common">European mosquito</name>
    <dbReference type="NCBI Taxonomy" id="41427"/>
    <lineage>
        <taxon>Eukaryota</taxon>
        <taxon>Metazoa</taxon>
        <taxon>Ecdysozoa</taxon>
        <taxon>Arthropoda</taxon>
        <taxon>Hexapoda</taxon>
        <taxon>Insecta</taxon>
        <taxon>Pterygota</taxon>
        <taxon>Neoptera</taxon>
        <taxon>Endopterygota</taxon>
        <taxon>Diptera</taxon>
        <taxon>Nematocera</taxon>
        <taxon>Culicoidea</taxon>
        <taxon>Culicidae</taxon>
        <taxon>Anophelinae</taxon>
        <taxon>Anopheles</taxon>
    </lineage>
</organism>
<evidence type="ECO:0000313" key="1">
    <source>
        <dbReference type="EnsemblMetazoa" id="ENSAATROPP008473"/>
    </source>
</evidence>
<dbReference type="EnsemblMetazoa" id="ENSAATROPT009370">
    <property type="protein sequence ID" value="ENSAATROPP008473"/>
    <property type="gene ID" value="ENSAATROPG007562"/>
</dbReference>
<dbReference type="AlphaFoldDB" id="A0AAG5DCR7"/>
<reference evidence="1" key="1">
    <citation type="submission" date="2024-04" db="UniProtKB">
        <authorList>
            <consortium name="EnsemblMetazoa"/>
        </authorList>
    </citation>
    <scope>IDENTIFICATION</scope>
    <source>
        <strain evidence="1">EBRO</strain>
    </source>
</reference>
<keyword evidence="2" id="KW-1185">Reference proteome</keyword>
<proteinExistence type="predicted"/>
<name>A0AAG5DCR7_ANOAO</name>
<protein>
    <submittedName>
        <fullName evidence="1">Uncharacterized protein</fullName>
    </submittedName>
</protein>
<dbReference type="Proteomes" id="UP000075880">
    <property type="component" value="Unassembled WGS sequence"/>
</dbReference>
<evidence type="ECO:0000313" key="2">
    <source>
        <dbReference type="Proteomes" id="UP000075880"/>
    </source>
</evidence>
<accession>A0AAG5DCR7</accession>